<dbReference type="Gene3D" id="3.40.50.720">
    <property type="entry name" value="NAD(P)-binding Rossmann-like Domain"/>
    <property type="match status" value="1"/>
</dbReference>
<organism evidence="3 4">
    <name type="scientific">Lithohypha guttulata</name>
    <dbReference type="NCBI Taxonomy" id="1690604"/>
    <lineage>
        <taxon>Eukaryota</taxon>
        <taxon>Fungi</taxon>
        <taxon>Dikarya</taxon>
        <taxon>Ascomycota</taxon>
        <taxon>Pezizomycotina</taxon>
        <taxon>Eurotiomycetes</taxon>
        <taxon>Chaetothyriomycetidae</taxon>
        <taxon>Chaetothyriales</taxon>
        <taxon>Trichomeriaceae</taxon>
        <taxon>Lithohypha</taxon>
    </lineage>
</organism>
<dbReference type="Pfam" id="PF00106">
    <property type="entry name" value="adh_short"/>
    <property type="match status" value="1"/>
</dbReference>
<proteinExistence type="inferred from homology"/>
<reference evidence="3 4" key="1">
    <citation type="submission" date="2023-08" db="EMBL/GenBank/DDBJ databases">
        <title>Black Yeasts Isolated from many extreme environments.</title>
        <authorList>
            <person name="Coleine C."/>
            <person name="Stajich J.E."/>
            <person name="Selbmann L."/>
        </authorList>
    </citation>
    <scope>NUCLEOTIDE SEQUENCE [LARGE SCALE GENOMIC DNA]</scope>
    <source>
        <strain evidence="3 4">CCFEE 5910</strain>
    </source>
</reference>
<dbReference type="PANTHER" id="PTHR43669">
    <property type="entry name" value="5-KETO-D-GLUCONATE 5-REDUCTASE"/>
    <property type="match status" value="1"/>
</dbReference>
<dbReference type="Proteomes" id="UP001309876">
    <property type="component" value="Unassembled WGS sequence"/>
</dbReference>
<dbReference type="SUPFAM" id="SSF51735">
    <property type="entry name" value="NAD(P)-binding Rossmann-fold domains"/>
    <property type="match status" value="1"/>
</dbReference>
<keyword evidence="4" id="KW-1185">Reference proteome</keyword>
<dbReference type="InterPro" id="IPR002347">
    <property type="entry name" value="SDR_fam"/>
</dbReference>
<protein>
    <recommendedName>
        <fullName evidence="5">NAD(P)-binding protein</fullName>
    </recommendedName>
</protein>
<evidence type="ECO:0000313" key="3">
    <source>
        <dbReference type="EMBL" id="KAK5081169.1"/>
    </source>
</evidence>
<dbReference type="AlphaFoldDB" id="A0AAN7YD19"/>
<dbReference type="GO" id="GO:0016491">
    <property type="term" value="F:oxidoreductase activity"/>
    <property type="evidence" value="ECO:0007669"/>
    <property type="project" value="UniProtKB-KW"/>
</dbReference>
<comment type="caution">
    <text evidence="3">The sequence shown here is derived from an EMBL/GenBank/DDBJ whole genome shotgun (WGS) entry which is preliminary data.</text>
</comment>
<evidence type="ECO:0000256" key="1">
    <source>
        <dbReference type="ARBA" id="ARBA00006484"/>
    </source>
</evidence>
<comment type="similarity">
    <text evidence="1">Belongs to the short-chain dehydrogenases/reductases (SDR) family.</text>
</comment>
<evidence type="ECO:0008006" key="5">
    <source>
        <dbReference type="Google" id="ProtNLM"/>
    </source>
</evidence>
<keyword evidence="2" id="KW-0560">Oxidoreductase</keyword>
<evidence type="ECO:0000313" key="4">
    <source>
        <dbReference type="Proteomes" id="UP001309876"/>
    </source>
</evidence>
<dbReference type="PANTHER" id="PTHR43669:SF3">
    <property type="entry name" value="ALCOHOL DEHYDROGENASE, PUTATIVE (AFU_ORTHOLOGUE AFUA_3G03445)-RELATED"/>
    <property type="match status" value="1"/>
</dbReference>
<accession>A0AAN7YD19</accession>
<dbReference type="EMBL" id="JAVRRJ010000010">
    <property type="protein sequence ID" value="KAK5081169.1"/>
    <property type="molecule type" value="Genomic_DNA"/>
</dbReference>
<name>A0AAN7YD19_9EURO</name>
<dbReference type="InterPro" id="IPR036291">
    <property type="entry name" value="NAD(P)-bd_dom_sf"/>
</dbReference>
<evidence type="ECO:0000256" key="2">
    <source>
        <dbReference type="ARBA" id="ARBA00023002"/>
    </source>
</evidence>
<sequence>MSTSTKGALVVIGSGPGIGRTTAAHFASQGFQHIFLLSRNESRLAEDAKAVSAASSAAKVETLQIDVAGDEASLKKVFSKIDSKLKATGVPLEVVLYNAARVGPSKILEWEAKQLEEDLKMTTVSLYITFQWAIPHLVETSKSDSHNPAFFVTSGDLFRAPFPFLFSLSAGKAAQHNLVSSFHKAYSSQMHIAAVPIAGTVSDDAKVTTAQAVAEQFWKMYSQEKGKEGEMSVEMRDPDYESGVEELRKMVQGS</sequence>
<dbReference type="CDD" id="cd05233">
    <property type="entry name" value="SDR_c"/>
    <property type="match status" value="1"/>
</dbReference>
<gene>
    <name evidence="3" type="ORF">LTR05_007963</name>
</gene>